<dbReference type="AlphaFoldDB" id="A0A7R7DKK4"/>
<feature type="transmembrane region" description="Helical" evidence="5">
    <location>
        <begin position="74"/>
        <end position="94"/>
    </location>
</feature>
<keyword evidence="4 5" id="KW-0472">Membrane</keyword>
<feature type="transmembrane region" description="Helical" evidence="5">
    <location>
        <begin position="44"/>
        <end position="67"/>
    </location>
</feature>
<evidence type="ECO:0000313" key="8">
    <source>
        <dbReference type="EMBL" id="BCJ33460.1"/>
    </source>
</evidence>
<dbReference type="Pfam" id="PF07291">
    <property type="entry name" value="MauE"/>
    <property type="match status" value="1"/>
</dbReference>
<reference evidence="8 9" key="1">
    <citation type="submission" date="2020-08" db="EMBL/GenBank/DDBJ databases">
        <title>Whole genome shotgun sequence of Actinocatenispora thailandica NBRC 105041.</title>
        <authorList>
            <person name="Komaki H."/>
            <person name="Tamura T."/>
        </authorList>
    </citation>
    <scope>NUCLEOTIDE SEQUENCE [LARGE SCALE GENOMIC DNA]</scope>
    <source>
        <strain evidence="8 9">NBRC 105041</strain>
    </source>
</reference>
<dbReference type="EMBL" id="AP023355">
    <property type="protein sequence ID" value="BCJ33460.1"/>
    <property type="molecule type" value="Genomic_DNA"/>
</dbReference>
<dbReference type="GO" id="GO:0016020">
    <property type="term" value="C:membrane"/>
    <property type="evidence" value="ECO:0007669"/>
    <property type="project" value="UniProtKB-SubCell"/>
</dbReference>
<evidence type="ECO:0000256" key="3">
    <source>
        <dbReference type="ARBA" id="ARBA00022989"/>
    </source>
</evidence>
<keyword evidence="9" id="KW-1185">Reference proteome</keyword>
<evidence type="ECO:0000313" key="9">
    <source>
        <dbReference type="Proteomes" id="UP000611640"/>
    </source>
</evidence>
<keyword evidence="3 5" id="KW-1133">Transmembrane helix</keyword>
<gene>
    <name evidence="8" type="ORF">Athai_09630</name>
</gene>
<evidence type="ECO:0000259" key="7">
    <source>
        <dbReference type="Pfam" id="PF07291"/>
    </source>
</evidence>
<dbReference type="RefSeq" id="WP_203960342.1">
    <property type="nucleotide sequence ID" value="NZ_AP023355.1"/>
</dbReference>
<protein>
    <submittedName>
        <fullName evidence="8">Methylamine utilization protein MauE</fullName>
    </submittedName>
</protein>
<proteinExistence type="predicted"/>
<evidence type="ECO:0000256" key="2">
    <source>
        <dbReference type="ARBA" id="ARBA00022692"/>
    </source>
</evidence>
<evidence type="ECO:0000256" key="5">
    <source>
        <dbReference type="SAM" id="Phobius"/>
    </source>
</evidence>
<sequence>MAYLSFAARCLILAIFAASAASKLRGPAAFAEFRRSAAALGGPVPLPTAALAPIVVTAEVAVVLLLAVPATVGFGFALAIALLAAFSIAIVAAVRAGTRAPCRCFGASTTPLGAPHVVRNAALLTAAALGLVATIRPHAGLHPAGAALSLVAAAAVAVPAIRFDDFAALFTGTTPRSPSQYRKGT</sequence>
<feature type="chain" id="PRO_5030654825" evidence="6">
    <location>
        <begin position="21"/>
        <end position="185"/>
    </location>
</feature>
<evidence type="ECO:0000256" key="6">
    <source>
        <dbReference type="SAM" id="SignalP"/>
    </source>
</evidence>
<dbReference type="Proteomes" id="UP000611640">
    <property type="component" value="Chromosome"/>
</dbReference>
<name>A0A7R7DKK4_9ACTN</name>
<accession>A0A7R7DKK4</accession>
<comment type="subcellular location">
    <subcellularLocation>
        <location evidence="1">Membrane</location>
        <topology evidence="1">Multi-pass membrane protein</topology>
    </subcellularLocation>
</comment>
<keyword evidence="6" id="KW-0732">Signal</keyword>
<dbReference type="GO" id="GO:0030416">
    <property type="term" value="P:methylamine metabolic process"/>
    <property type="evidence" value="ECO:0007669"/>
    <property type="project" value="InterPro"/>
</dbReference>
<dbReference type="KEGG" id="atl:Athai_09630"/>
<keyword evidence="2 5" id="KW-0812">Transmembrane</keyword>
<feature type="signal peptide" evidence="6">
    <location>
        <begin position="1"/>
        <end position="20"/>
    </location>
</feature>
<organism evidence="8 9">
    <name type="scientific">Actinocatenispora thailandica</name>
    <dbReference type="NCBI Taxonomy" id="227318"/>
    <lineage>
        <taxon>Bacteria</taxon>
        <taxon>Bacillati</taxon>
        <taxon>Actinomycetota</taxon>
        <taxon>Actinomycetes</taxon>
        <taxon>Micromonosporales</taxon>
        <taxon>Micromonosporaceae</taxon>
        <taxon>Actinocatenispora</taxon>
    </lineage>
</organism>
<evidence type="ECO:0000256" key="4">
    <source>
        <dbReference type="ARBA" id="ARBA00023136"/>
    </source>
</evidence>
<dbReference type="InterPro" id="IPR009908">
    <property type="entry name" value="Methylamine_util_MauE"/>
</dbReference>
<evidence type="ECO:0000256" key="1">
    <source>
        <dbReference type="ARBA" id="ARBA00004141"/>
    </source>
</evidence>
<feature type="domain" description="Methylamine utilisation protein MauE" evidence="7">
    <location>
        <begin position="1"/>
        <end position="132"/>
    </location>
</feature>